<sequence>ETIRLSGVKSHVKRRISLRQGRPLSGIIYQKPSPPPQRQQQELPNHAVIGCAGSAGSSISAAVVAAATASASSALLRVDMSGRVSRKMERLDNGRRGLVRRWKDIWMVLSGSRLYFFRSNDAAHSEAQQQQHFTSSTGGPDVGSQQSLTSGSGGSNRPAMSIQTIVPLREGVAIVDAAYKKYPHVFRILAGDGSQVLIKAPNDDAVAEWMARINCAAAFKTMEIERRTIDTSSAATSLEAEARRSEQRAQLLEMKLSALDEDLNAIDDRLERSLRLFKQLVAMVPLTRQGRTRTVQYASVARERLKELYMSEQRLTCYKDVLELDLAIEYEL</sequence>
<dbReference type="EMBL" id="JANBUP010004208">
    <property type="protein sequence ID" value="KAJ2794627.1"/>
    <property type="molecule type" value="Genomic_DNA"/>
</dbReference>
<name>A0ACC1KTY2_9FUNG</name>
<reference evidence="1" key="1">
    <citation type="submission" date="2022-07" db="EMBL/GenBank/DDBJ databases">
        <title>Phylogenomic reconstructions and comparative analyses of Kickxellomycotina fungi.</title>
        <authorList>
            <person name="Reynolds N.K."/>
            <person name="Stajich J.E."/>
            <person name="Barry K."/>
            <person name="Grigoriev I.V."/>
            <person name="Crous P."/>
            <person name="Smith M.E."/>
        </authorList>
    </citation>
    <scope>NUCLEOTIDE SEQUENCE</scope>
    <source>
        <strain evidence="1">CBS 102833</strain>
    </source>
</reference>
<evidence type="ECO:0000313" key="2">
    <source>
        <dbReference type="Proteomes" id="UP001140096"/>
    </source>
</evidence>
<comment type="caution">
    <text evidence="1">The sequence shown here is derived from an EMBL/GenBank/DDBJ whole genome shotgun (WGS) entry which is preliminary data.</text>
</comment>
<organism evidence="1 2">
    <name type="scientific">Coemansia furcata</name>
    <dbReference type="NCBI Taxonomy" id="417177"/>
    <lineage>
        <taxon>Eukaryota</taxon>
        <taxon>Fungi</taxon>
        <taxon>Fungi incertae sedis</taxon>
        <taxon>Zoopagomycota</taxon>
        <taxon>Kickxellomycotina</taxon>
        <taxon>Kickxellomycetes</taxon>
        <taxon>Kickxellales</taxon>
        <taxon>Kickxellaceae</taxon>
        <taxon>Coemansia</taxon>
    </lineage>
</organism>
<evidence type="ECO:0000313" key="1">
    <source>
        <dbReference type="EMBL" id="KAJ2794627.1"/>
    </source>
</evidence>
<protein>
    <submittedName>
        <fullName evidence="1">Uncharacterized protein</fullName>
    </submittedName>
</protein>
<accession>A0ACC1KTY2</accession>
<proteinExistence type="predicted"/>
<gene>
    <name evidence="1" type="ORF">H4S07_006701</name>
</gene>
<feature type="non-terminal residue" evidence="1">
    <location>
        <position position="332"/>
    </location>
</feature>
<keyword evidence="2" id="KW-1185">Reference proteome</keyword>
<dbReference type="Proteomes" id="UP001140096">
    <property type="component" value="Unassembled WGS sequence"/>
</dbReference>
<feature type="non-terminal residue" evidence="1">
    <location>
        <position position="1"/>
    </location>
</feature>